<keyword evidence="1" id="KW-0472">Membrane</keyword>
<keyword evidence="1" id="KW-0812">Transmembrane</keyword>
<reference evidence="4 5" key="1">
    <citation type="submission" date="2018-08" db="EMBL/GenBank/DDBJ databases">
        <title>Aphanomyces genome sequencing and annotation.</title>
        <authorList>
            <person name="Minardi D."/>
            <person name="Oidtmann B."/>
            <person name="Van Der Giezen M."/>
            <person name="Studholme D.J."/>
        </authorList>
    </citation>
    <scope>NUCLEOTIDE SEQUENCE [LARGE SCALE GENOMIC DNA]</scope>
    <source>
        <strain evidence="3 4">Da</strain>
        <strain evidence="2 5">Sv</strain>
    </source>
</reference>
<dbReference type="Proteomes" id="UP000285712">
    <property type="component" value="Unassembled WGS sequence"/>
</dbReference>
<gene>
    <name evidence="2" type="ORF">DYB35_009388</name>
    <name evidence="3" type="ORF">DYB37_009455</name>
</gene>
<evidence type="ECO:0000313" key="3">
    <source>
        <dbReference type="EMBL" id="RHZ18953.1"/>
    </source>
</evidence>
<evidence type="ECO:0000313" key="2">
    <source>
        <dbReference type="EMBL" id="RHY83827.1"/>
    </source>
</evidence>
<dbReference type="VEuPathDB" id="FungiDB:H257_09019"/>
<evidence type="ECO:0000313" key="4">
    <source>
        <dbReference type="Proteomes" id="UP000285430"/>
    </source>
</evidence>
<feature type="transmembrane region" description="Helical" evidence="1">
    <location>
        <begin position="173"/>
        <end position="194"/>
    </location>
</feature>
<name>A0A3R6Y294_APHAT</name>
<protein>
    <submittedName>
        <fullName evidence="3">Uncharacterized protein</fullName>
    </submittedName>
</protein>
<sequence length="258" mass="28301">MTSSNVTVKLGWSGYHEFHCNGESQFYGGYSFRIGYTLRFLANMPLTAAPHKQVYQFLVVNVGLPVVIYYVGREFTSEALALALSAIPPAIEALVQMLAFQTVDPLSQIVSISLAIAFMCVTNDPRLLFLKDSLSTALCGVALILSTTWKQNLVLRYYLTGVSDDSKQDTPHLAQQCAHICYVWGSLFIAEALVRVGFIYTCSTDVMVILSPCMALLCSAVGILWARRYLAAQNCCDGCSTVEMVQGVPYNPPPIKIA</sequence>
<dbReference type="EMBL" id="QUTG01006640">
    <property type="protein sequence ID" value="RHY83827.1"/>
    <property type="molecule type" value="Genomic_DNA"/>
</dbReference>
<evidence type="ECO:0000313" key="5">
    <source>
        <dbReference type="Proteomes" id="UP000285712"/>
    </source>
</evidence>
<dbReference type="EMBL" id="QUTH01003503">
    <property type="protein sequence ID" value="RHZ18953.1"/>
    <property type="molecule type" value="Genomic_DNA"/>
</dbReference>
<feature type="transmembrane region" description="Helical" evidence="1">
    <location>
        <begin position="206"/>
        <end position="226"/>
    </location>
</feature>
<evidence type="ECO:0000256" key="1">
    <source>
        <dbReference type="SAM" id="Phobius"/>
    </source>
</evidence>
<proteinExistence type="predicted"/>
<dbReference type="Proteomes" id="UP000285430">
    <property type="component" value="Unassembled WGS sequence"/>
</dbReference>
<dbReference type="AlphaFoldDB" id="A0A3R6Y294"/>
<comment type="caution">
    <text evidence="3">The sequence shown here is derived from an EMBL/GenBank/DDBJ whole genome shotgun (WGS) entry which is preliminary data.</text>
</comment>
<accession>A0A3R6Y294</accession>
<keyword evidence="1" id="KW-1133">Transmembrane helix</keyword>
<dbReference type="NCBIfam" id="NF041646">
    <property type="entry name" value="VC0807_fam"/>
    <property type="match status" value="1"/>
</dbReference>
<organism evidence="3 4">
    <name type="scientific">Aphanomyces astaci</name>
    <name type="common">Crayfish plague agent</name>
    <dbReference type="NCBI Taxonomy" id="112090"/>
    <lineage>
        <taxon>Eukaryota</taxon>
        <taxon>Sar</taxon>
        <taxon>Stramenopiles</taxon>
        <taxon>Oomycota</taxon>
        <taxon>Saprolegniomycetes</taxon>
        <taxon>Saprolegniales</taxon>
        <taxon>Verrucalvaceae</taxon>
        <taxon>Aphanomyces</taxon>
    </lineage>
</organism>